<comment type="pathway">
    <text evidence="2 11">Cofactor biosynthesis; (R)-pantothenate biosynthesis; (R)-pantoate from 3-methyl-2-oxobutanoate: step 2/2.</text>
</comment>
<sequence length="307" mass="34225">MKIAVIGAGAMGGLYGAYLSRKNDVYMIDVNEKTVNSINNNGILIYEKEHDKTEVFKVPAFTDSSSLDTMDLVILFVKNLYTLSALKNNLNLFNDSTLAISLQNGAGNDGDLEKFIKKENILIGTTEHSCSILDNNKISHNQNGFTNIGMISHNDTILKNIQKSFEACNLKTVVYENIQEIIWNKLFINMALNATTAILNCKIGYLGENKHASELVRNILSEAVDVAIVDGTHFDKNEVITRVEKYINEDLKNAITSMNQDVLNKRLTEIDHINGAVSTLGKAYKIPTPYNDCIIHIIHSIEGLYKH</sequence>
<dbReference type="InterPro" id="IPR036291">
    <property type="entry name" value="NAD(P)-bd_dom_sf"/>
</dbReference>
<dbReference type="SUPFAM" id="SSF51735">
    <property type="entry name" value="NAD(P)-binding Rossmann-fold domains"/>
    <property type="match status" value="1"/>
</dbReference>
<dbReference type="InterPro" id="IPR013752">
    <property type="entry name" value="KPA_reductase"/>
</dbReference>
<dbReference type="PANTHER" id="PTHR43765">
    <property type="entry name" value="2-DEHYDROPANTOATE 2-REDUCTASE-RELATED"/>
    <property type="match status" value="1"/>
</dbReference>
<evidence type="ECO:0000256" key="1">
    <source>
        <dbReference type="ARBA" id="ARBA00002919"/>
    </source>
</evidence>
<evidence type="ECO:0000256" key="8">
    <source>
        <dbReference type="ARBA" id="ARBA00023002"/>
    </source>
</evidence>
<evidence type="ECO:0000256" key="6">
    <source>
        <dbReference type="ARBA" id="ARBA00022655"/>
    </source>
</evidence>
<gene>
    <name evidence="12" type="primary">panE_2</name>
    <name evidence="12" type="ORF">CROST_038030</name>
</gene>
<reference evidence="12 13" key="1">
    <citation type="submission" date="2022-04" db="EMBL/GenBank/DDBJ databases">
        <title>Genome sequence of C. roseum typestrain.</title>
        <authorList>
            <person name="Poehlein A."/>
            <person name="Schoch T."/>
            <person name="Duerre P."/>
            <person name="Daniel R."/>
        </authorList>
    </citation>
    <scope>NUCLEOTIDE SEQUENCE [LARGE SCALE GENOMIC DNA]</scope>
    <source>
        <strain evidence="12 13">DSM 7320</strain>
    </source>
</reference>
<evidence type="ECO:0000256" key="7">
    <source>
        <dbReference type="ARBA" id="ARBA00022857"/>
    </source>
</evidence>
<dbReference type="Pfam" id="PF02558">
    <property type="entry name" value="ApbA"/>
    <property type="match status" value="1"/>
</dbReference>
<dbReference type="Gene3D" id="1.10.1040.10">
    <property type="entry name" value="N-(1-d-carboxylethyl)-l-norvaline Dehydrogenase, domain 2"/>
    <property type="match status" value="1"/>
</dbReference>
<keyword evidence="7 11" id="KW-0521">NADP</keyword>
<dbReference type="GO" id="GO:0050661">
    <property type="term" value="F:NADP binding"/>
    <property type="evidence" value="ECO:0007669"/>
    <property type="project" value="TreeGrafter"/>
</dbReference>
<dbReference type="InterPro" id="IPR013328">
    <property type="entry name" value="6PGD_dom2"/>
</dbReference>
<comment type="similarity">
    <text evidence="3 11">Belongs to the ketopantoate reductase family.</text>
</comment>
<organism evidence="12 13">
    <name type="scientific">Clostridium felsineum</name>
    <dbReference type="NCBI Taxonomy" id="36839"/>
    <lineage>
        <taxon>Bacteria</taxon>
        <taxon>Bacillati</taxon>
        <taxon>Bacillota</taxon>
        <taxon>Clostridia</taxon>
        <taxon>Eubacteriales</taxon>
        <taxon>Clostridiaceae</taxon>
        <taxon>Clostridium</taxon>
    </lineage>
</organism>
<dbReference type="GO" id="GO:0005737">
    <property type="term" value="C:cytoplasm"/>
    <property type="evidence" value="ECO:0007669"/>
    <property type="project" value="TreeGrafter"/>
</dbReference>
<evidence type="ECO:0000256" key="3">
    <source>
        <dbReference type="ARBA" id="ARBA00007870"/>
    </source>
</evidence>
<dbReference type="GO" id="GO:0008677">
    <property type="term" value="F:2-dehydropantoate 2-reductase activity"/>
    <property type="evidence" value="ECO:0007669"/>
    <property type="project" value="UniProtKB-EC"/>
</dbReference>
<evidence type="ECO:0000256" key="9">
    <source>
        <dbReference type="ARBA" id="ARBA00032024"/>
    </source>
</evidence>
<comment type="function">
    <text evidence="1 11">Catalyzes the NADPH-dependent reduction of ketopantoate into pantoic acid.</text>
</comment>
<evidence type="ECO:0000313" key="13">
    <source>
        <dbReference type="Proteomes" id="UP000190951"/>
    </source>
</evidence>
<dbReference type="InterPro" id="IPR050838">
    <property type="entry name" value="Ketopantoate_reductase"/>
</dbReference>
<dbReference type="KEGG" id="crw:CROST_038030"/>
<protein>
    <recommendedName>
        <fullName evidence="5 11">2-dehydropantoate 2-reductase</fullName>
        <ecNumber evidence="4 11">1.1.1.169</ecNumber>
    </recommendedName>
    <alternativeName>
        <fullName evidence="9 11">Ketopantoate reductase</fullName>
    </alternativeName>
</protein>
<accession>A0A1S8L7P6</accession>
<dbReference type="PANTHER" id="PTHR43765:SF2">
    <property type="entry name" value="2-DEHYDROPANTOATE 2-REDUCTASE"/>
    <property type="match status" value="1"/>
</dbReference>
<evidence type="ECO:0000256" key="2">
    <source>
        <dbReference type="ARBA" id="ARBA00004994"/>
    </source>
</evidence>
<dbReference type="EMBL" id="CP096983">
    <property type="protein sequence ID" value="URZ13053.1"/>
    <property type="molecule type" value="Genomic_DNA"/>
</dbReference>
<dbReference type="Proteomes" id="UP000190951">
    <property type="component" value="Chromosome"/>
</dbReference>
<dbReference type="EC" id="1.1.1.169" evidence="4 11"/>
<dbReference type="RefSeq" id="WP_077836023.1">
    <property type="nucleotide sequence ID" value="NZ_CP096983.1"/>
</dbReference>
<comment type="catalytic activity">
    <reaction evidence="10 11">
        <text>(R)-pantoate + NADP(+) = 2-dehydropantoate + NADPH + H(+)</text>
        <dbReference type="Rhea" id="RHEA:16233"/>
        <dbReference type="ChEBI" id="CHEBI:11561"/>
        <dbReference type="ChEBI" id="CHEBI:15378"/>
        <dbReference type="ChEBI" id="CHEBI:15980"/>
        <dbReference type="ChEBI" id="CHEBI:57783"/>
        <dbReference type="ChEBI" id="CHEBI:58349"/>
        <dbReference type="EC" id="1.1.1.169"/>
    </reaction>
</comment>
<dbReference type="Gene3D" id="3.40.50.720">
    <property type="entry name" value="NAD(P)-binding Rossmann-like Domain"/>
    <property type="match status" value="1"/>
</dbReference>
<dbReference type="InterPro" id="IPR013332">
    <property type="entry name" value="KPR_N"/>
</dbReference>
<evidence type="ECO:0000256" key="10">
    <source>
        <dbReference type="ARBA" id="ARBA00048793"/>
    </source>
</evidence>
<name>A0A1S8L7P6_9CLOT</name>
<dbReference type="AlphaFoldDB" id="A0A1S8L7P6"/>
<evidence type="ECO:0000256" key="11">
    <source>
        <dbReference type="RuleBase" id="RU362068"/>
    </source>
</evidence>
<dbReference type="NCBIfam" id="TIGR00745">
    <property type="entry name" value="apbA_panE"/>
    <property type="match status" value="1"/>
</dbReference>
<proteinExistence type="inferred from homology"/>
<dbReference type="GO" id="GO:0015940">
    <property type="term" value="P:pantothenate biosynthetic process"/>
    <property type="evidence" value="ECO:0007669"/>
    <property type="project" value="UniProtKB-UniPathway"/>
</dbReference>
<keyword evidence="8 11" id="KW-0560">Oxidoreductase</keyword>
<dbReference type="STRING" id="84029.CROST_17810"/>
<dbReference type="InterPro" id="IPR003710">
    <property type="entry name" value="ApbA"/>
</dbReference>
<evidence type="ECO:0000313" key="12">
    <source>
        <dbReference type="EMBL" id="URZ13053.1"/>
    </source>
</evidence>
<dbReference type="SUPFAM" id="SSF48179">
    <property type="entry name" value="6-phosphogluconate dehydrogenase C-terminal domain-like"/>
    <property type="match status" value="1"/>
</dbReference>
<evidence type="ECO:0000256" key="5">
    <source>
        <dbReference type="ARBA" id="ARBA00019465"/>
    </source>
</evidence>
<dbReference type="Pfam" id="PF08546">
    <property type="entry name" value="ApbA_C"/>
    <property type="match status" value="1"/>
</dbReference>
<dbReference type="InterPro" id="IPR008927">
    <property type="entry name" value="6-PGluconate_DH-like_C_sf"/>
</dbReference>
<keyword evidence="6 11" id="KW-0566">Pantothenate biosynthesis</keyword>
<evidence type="ECO:0000256" key="4">
    <source>
        <dbReference type="ARBA" id="ARBA00013014"/>
    </source>
</evidence>
<keyword evidence="13" id="KW-1185">Reference proteome</keyword>